<dbReference type="GO" id="GO:0004604">
    <property type="term" value="F:phosphoadenylyl-sulfate reductase (thioredoxin) activity"/>
    <property type="evidence" value="ECO:0007669"/>
    <property type="project" value="UniProtKB-UniRule"/>
</dbReference>
<dbReference type="AlphaFoldDB" id="A0A2T2WMZ3"/>
<dbReference type="CDD" id="cd23945">
    <property type="entry name" value="PAPS_reductase"/>
    <property type="match status" value="1"/>
</dbReference>
<dbReference type="NCBIfam" id="NF002537">
    <property type="entry name" value="PRK02090.1"/>
    <property type="match status" value="1"/>
</dbReference>
<keyword evidence="4" id="KW-0408">Iron</keyword>
<evidence type="ECO:0000256" key="3">
    <source>
        <dbReference type="ARBA" id="ARBA00024327"/>
    </source>
</evidence>
<feature type="binding site" evidence="4">
    <location>
        <position position="199"/>
    </location>
    <ligand>
        <name>[4Fe-4S] cluster</name>
        <dbReference type="ChEBI" id="CHEBI:49883"/>
    </ligand>
</feature>
<dbReference type="Pfam" id="PF01507">
    <property type="entry name" value="PAPS_reduct"/>
    <property type="match status" value="1"/>
</dbReference>
<dbReference type="EC" id="1.8.4.10" evidence="4"/>
<dbReference type="GO" id="GO:0019379">
    <property type="term" value="P:sulfate assimilation, phosphoadenylyl sulfate reduction by phosphoadenylyl-sulfate reductase (thioredoxin)"/>
    <property type="evidence" value="ECO:0007669"/>
    <property type="project" value="UniProtKB-UniRule"/>
</dbReference>
<comment type="cofactor">
    <cofactor evidence="4">
        <name>[4Fe-4S] cluster</name>
        <dbReference type="ChEBI" id="CHEBI:49883"/>
    </cofactor>
    <text evidence="4">Binds 1 [4Fe-4S] cluster per subunit.</text>
</comment>
<comment type="catalytic activity">
    <reaction evidence="4">
        <text>[thioredoxin]-disulfide + sulfite + AMP + 2 H(+) = adenosine 5'-phosphosulfate + [thioredoxin]-dithiol</text>
        <dbReference type="Rhea" id="RHEA:21976"/>
        <dbReference type="Rhea" id="RHEA-COMP:10698"/>
        <dbReference type="Rhea" id="RHEA-COMP:10700"/>
        <dbReference type="ChEBI" id="CHEBI:15378"/>
        <dbReference type="ChEBI" id="CHEBI:17359"/>
        <dbReference type="ChEBI" id="CHEBI:29950"/>
        <dbReference type="ChEBI" id="CHEBI:50058"/>
        <dbReference type="ChEBI" id="CHEBI:58243"/>
        <dbReference type="ChEBI" id="CHEBI:456215"/>
        <dbReference type="EC" id="1.8.4.10"/>
    </reaction>
</comment>
<protein>
    <recommendedName>
        <fullName evidence="4">Adenosine 5'-phosphosulfate reductase</fullName>
        <shortName evidence="4">APS reductase</shortName>
        <ecNumber evidence="4">1.8.4.10</ecNumber>
    </recommendedName>
    <alternativeName>
        <fullName evidence="4">5'-adenylylsulfate reductase</fullName>
    </alternativeName>
    <alternativeName>
        <fullName evidence="4">Thioredoxin-dependent 5'-adenylylsulfate reductase</fullName>
    </alternativeName>
</protein>
<evidence type="ECO:0000256" key="2">
    <source>
        <dbReference type="ARBA" id="ARBA00023002"/>
    </source>
</evidence>
<dbReference type="PANTHER" id="PTHR46509:SF1">
    <property type="entry name" value="PHOSPHOADENOSINE PHOSPHOSULFATE REDUCTASE"/>
    <property type="match status" value="1"/>
</dbReference>
<reference evidence="6 7" key="1">
    <citation type="journal article" date="2014" name="BMC Genomics">
        <title>Comparison of environmental and isolate Sulfobacillus genomes reveals diverse carbon, sulfur, nitrogen, and hydrogen metabolisms.</title>
        <authorList>
            <person name="Justice N.B."/>
            <person name="Norman A."/>
            <person name="Brown C.T."/>
            <person name="Singh A."/>
            <person name="Thomas B.C."/>
            <person name="Banfield J.F."/>
        </authorList>
    </citation>
    <scope>NUCLEOTIDE SEQUENCE [LARGE SCALE GENOMIC DNA]</scope>
    <source>
        <strain evidence="6">AMDSBA3</strain>
    </source>
</reference>
<dbReference type="InterPro" id="IPR004511">
    <property type="entry name" value="PAPS/APS_Rdtase"/>
</dbReference>
<comment type="subcellular location">
    <subcellularLocation>
        <location evidence="4">Cytoplasm</location>
    </subcellularLocation>
</comment>
<keyword evidence="4" id="KW-0411">Iron-sulfur</keyword>
<dbReference type="Gene3D" id="3.40.50.620">
    <property type="entry name" value="HUPs"/>
    <property type="match status" value="1"/>
</dbReference>
<dbReference type="GO" id="GO:0070814">
    <property type="term" value="P:hydrogen sulfide biosynthetic process"/>
    <property type="evidence" value="ECO:0007669"/>
    <property type="project" value="UniProtKB-UniRule"/>
</dbReference>
<dbReference type="GO" id="GO:0043866">
    <property type="term" value="F:adenylyl-sulfate reductase (thioredoxin) activity"/>
    <property type="evidence" value="ECO:0007669"/>
    <property type="project" value="UniProtKB-EC"/>
</dbReference>
<comment type="caution">
    <text evidence="6">The sequence shown here is derived from an EMBL/GenBank/DDBJ whole genome shotgun (WGS) entry which is preliminary data.</text>
</comment>
<accession>A0A2T2WMZ3</accession>
<feature type="binding site" evidence="4">
    <location>
        <position position="113"/>
    </location>
    <ligand>
        <name>[4Fe-4S] cluster</name>
        <dbReference type="ChEBI" id="CHEBI:49883"/>
    </ligand>
</feature>
<evidence type="ECO:0000259" key="5">
    <source>
        <dbReference type="Pfam" id="PF01507"/>
    </source>
</evidence>
<evidence type="ECO:0000256" key="1">
    <source>
        <dbReference type="ARBA" id="ARBA00009732"/>
    </source>
</evidence>
<comment type="similarity">
    <text evidence="1 4">Belongs to the PAPS reductase family. CysH subfamily.</text>
</comment>
<dbReference type="NCBIfam" id="TIGR00434">
    <property type="entry name" value="cysH"/>
    <property type="match status" value="1"/>
</dbReference>
<dbReference type="PIRSF" id="PIRSF000857">
    <property type="entry name" value="PAPS_reductase"/>
    <property type="match status" value="1"/>
</dbReference>
<gene>
    <name evidence="4" type="primary">cysH</name>
    <name evidence="6" type="ORF">C7B45_02200</name>
</gene>
<feature type="domain" description="Phosphoadenosine phosphosulphate reductase" evidence="5">
    <location>
        <begin position="32"/>
        <end position="202"/>
    </location>
</feature>
<evidence type="ECO:0000256" key="4">
    <source>
        <dbReference type="HAMAP-Rule" id="MF_00063"/>
    </source>
</evidence>
<keyword evidence="4" id="KW-0963">Cytoplasm</keyword>
<feature type="active site" description="Nucleophile; cysteine thiosulfonate intermediate" evidence="4">
    <location>
        <position position="222"/>
    </location>
</feature>
<evidence type="ECO:0000313" key="6">
    <source>
        <dbReference type="EMBL" id="PSR23604.1"/>
    </source>
</evidence>
<proteinExistence type="inferred from homology"/>
<dbReference type="GO" id="GO:0005737">
    <property type="term" value="C:cytoplasm"/>
    <property type="evidence" value="ECO:0007669"/>
    <property type="project" value="UniProtKB-SubCell"/>
</dbReference>
<organism evidence="6 7">
    <name type="scientific">Sulfobacillus acidophilus</name>
    <dbReference type="NCBI Taxonomy" id="53633"/>
    <lineage>
        <taxon>Bacteria</taxon>
        <taxon>Bacillati</taxon>
        <taxon>Bacillota</taxon>
        <taxon>Clostridia</taxon>
        <taxon>Eubacteriales</taxon>
        <taxon>Clostridiales Family XVII. Incertae Sedis</taxon>
        <taxon>Sulfobacillus</taxon>
    </lineage>
</organism>
<feature type="binding site" evidence="4">
    <location>
        <position position="114"/>
    </location>
    <ligand>
        <name>[4Fe-4S] cluster</name>
        <dbReference type="ChEBI" id="CHEBI:49883"/>
    </ligand>
</feature>
<dbReference type="InterPro" id="IPR002500">
    <property type="entry name" value="PAPS_reduct_dom"/>
</dbReference>
<evidence type="ECO:0000313" key="7">
    <source>
        <dbReference type="Proteomes" id="UP000241848"/>
    </source>
</evidence>
<dbReference type="GO" id="GO:0046872">
    <property type="term" value="F:metal ion binding"/>
    <property type="evidence" value="ECO:0007669"/>
    <property type="project" value="UniProtKB-KW"/>
</dbReference>
<name>A0A2T2WMZ3_9FIRM</name>
<dbReference type="PANTHER" id="PTHR46509">
    <property type="entry name" value="PHOSPHOADENOSINE PHOSPHOSULFATE REDUCTASE"/>
    <property type="match status" value="1"/>
</dbReference>
<dbReference type="InterPro" id="IPR014729">
    <property type="entry name" value="Rossmann-like_a/b/a_fold"/>
</dbReference>
<comment type="function">
    <text evidence="4">Catalyzes the formation of sulfite from adenosine 5'-phosphosulfate (APS) using thioredoxin as an electron donor.</text>
</comment>
<comment type="pathway">
    <text evidence="3 4">Sulfur metabolism; hydrogen sulfide biosynthesis; sulfite from sulfate.</text>
</comment>
<dbReference type="GO" id="GO:0051539">
    <property type="term" value="F:4 iron, 4 sulfur cluster binding"/>
    <property type="evidence" value="ECO:0007669"/>
    <property type="project" value="UniProtKB-UniRule"/>
</dbReference>
<dbReference type="Proteomes" id="UP000241848">
    <property type="component" value="Unassembled WGS sequence"/>
</dbReference>
<feature type="binding site" evidence="4">
    <location>
        <position position="196"/>
    </location>
    <ligand>
        <name>[4Fe-4S] cluster</name>
        <dbReference type="ChEBI" id="CHEBI:49883"/>
    </ligand>
</feature>
<sequence length="226" mass="26086">MNTALDQLAAQLEEWDPLDILRWADKTYGVGLVLASSFGAEDMVLVDMWIQVNPHPTIFYLDTGLLFTETYQLIRRVEQHYRVQTIRVATSLTLEEQAGHYGEALWSTNPDHCCTLRKVQPLQQYLADKTAWITGIRRDQTVQRRHAAVIAYDARYHLIKINPLVRWNERDVFRYLVRHQVPYNPLHDCGYPSIGCMPCTHAIKPGDDPRSGRWAGQEKTECGLHL</sequence>
<keyword evidence="2 4" id="KW-0560">Oxidoreductase</keyword>
<keyword evidence="4" id="KW-0479">Metal-binding</keyword>
<dbReference type="SUPFAM" id="SSF52402">
    <property type="entry name" value="Adenine nucleotide alpha hydrolases-like"/>
    <property type="match status" value="1"/>
</dbReference>
<dbReference type="EMBL" id="PXYV01000004">
    <property type="protein sequence ID" value="PSR23604.1"/>
    <property type="molecule type" value="Genomic_DNA"/>
</dbReference>
<dbReference type="HAMAP" id="MF_00063">
    <property type="entry name" value="CysH"/>
    <property type="match status" value="1"/>
</dbReference>